<dbReference type="SUPFAM" id="SSF55486">
    <property type="entry name" value="Metalloproteases ('zincins'), catalytic domain"/>
    <property type="match status" value="1"/>
</dbReference>
<dbReference type="InterPro" id="IPR007963">
    <property type="entry name" value="Peptidase_M61_catalytic"/>
</dbReference>
<gene>
    <name evidence="2" type="ORF">C7443_10779</name>
</gene>
<dbReference type="InterPro" id="IPR024191">
    <property type="entry name" value="Peptidase_M61"/>
</dbReference>
<dbReference type="EMBL" id="QGTJ01000007">
    <property type="protein sequence ID" value="PWV60505.1"/>
    <property type="molecule type" value="Genomic_DNA"/>
</dbReference>
<evidence type="ECO:0000259" key="1">
    <source>
        <dbReference type="PROSITE" id="PS50106"/>
    </source>
</evidence>
<proteinExistence type="predicted"/>
<dbReference type="SUPFAM" id="SSF50156">
    <property type="entry name" value="PDZ domain-like"/>
    <property type="match status" value="1"/>
</dbReference>
<keyword evidence="2" id="KW-0645">Protease</keyword>
<dbReference type="SMART" id="SM00228">
    <property type="entry name" value="PDZ"/>
    <property type="match status" value="1"/>
</dbReference>
<dbReference type="Gene3D" id="2.30.42.10">
    <property type="match status" value="1"/>
</dbReference>
<protein>
    <submittedName>
        <fullName evidence="2">Putative metalloprotease with PDZ domain</fullName>
    </submittedName>
</protein>
<dbReference type="PIRSF" id="PIRSF016493">
    <property type="entry name" value="Glycyl_aminpptds"/>
    <property type="match status" value="1"/>
</dbReference>
<dbReference type="GO" id="GO:0006508">
    <property type="term" value="P:proteolysis"/>
    <property type="evidence" value="ECO:0007669"/>
    <property type="project" value="UniProtKB-KW"/>
</dbReference>
<dbReference type="InterPro" id="IPR027268">
    <property type="entry name" value="Peptidase_M4/M1_CTD_sf"/>
</dbReference>
<evidence type="ECO:0000313" key="3">
    <source>
        <dbReference type="Proteomes" id="UP000246569"/>
    </source>
</evidence>
<comment type="caution">
    <text evidence="2">The sequence shown here is derived from an EMBL/GenBank/DDBJ whole genome shotgun (WGS) entry which is preliminary data.</text>
</comment>
<dbReference type="InterPro" id="IPR001478">
    <property type="entry name" value="PDZ"/>
</dbReference>
<sequence>MPQPLRYTLYADAPHTHRFRVDVHVAAPDPAGQELMLPAWIPGSYMIRDFAKNVVALSARVADGQVLSVDKLDKDHWRCAPCAGALTVSLEIHALDLSVRTAYLDTRRAYFNGTALFPRLPQQADQSCELEIRLPQGAEYARWRVATALPALDVDGAGAGLYRAADYDELVDSPVEIGEQLRAQFIACDVPHEIVITGQVRVDLDRLSRDLKAICEQHIRFFGEPAPMSRYVFLVLAVGDGYGGLEHRASTSLICRRDDLPQPGDSGVSEGYRTFLGLCSHEYFHTWNVKRIRPAAFTPYDYGRENYTRLLWAFEGITSYYDDLGLLRAGLIDIPAWLQLLGETATRVCRGPGRLRQTLADSSFDAWNKFYKPDADTPNAVVSYYAKGALVALALDLTIRRATGGERSLDDVMRALWQRYGCHGIGVPEDGVEAIASEIAGCDLQAFFDLTIRSTAELPLAELLAEFGIDFTLRPAEGASDKGGTPARRTTARADLGLRTGTSGEELRVVHVIDGGAAQMAGLAAGDVLLALDGLRITPRGFEALLDRCPPGEPRTLHFFRRDELSSVTLLPLPAPADSVYCSVSAQPSEPVLERRCEWLGG</sequence>
<dbReference type="Pfam" id="PF17899">
    <property type="entry name" value="Peptidase_M61_N"/>
    <property type="match status" value="1"/>
</dbReference>
<dbReference type="Pfam" id="PF05299">
    <property type="entry name" value="Peptidase_M61"/>
    <property type="match status" value="1"/>
</dbReference>
<feature type="domain" description="PDZ" evidence="1">
    <location>
        <begin position="484"/>
        <end position="534"/>
    </location>
</feature>
<accession>A0A317MTT0</accession>
<dbReference type="Gene3D" id="1.10.390.10">
    <property type="entry name" value="Neutral Protease Domain 2"/>
    <property type="match status" value="1"/>
</dbReference>
<dbReference type="AlphaFoldDB" id="A0A317MTT0"/>
<dbReference type="Gene3D" id="2.60.40.3650">
    <property type="match status" value="1"/>
</dbReference>
<keyword evidence="2" id="KW-0482">Metalloprotease</keyword>
<evidence type="ECO:0000313" key="2">
    <source>
        <dbReference type="EMBL" id="PWV60505.1"/>
    </source>
</evidence>
<dbReference type="InterPro" id="IPR040756">
    <property type="entry name" value="Peptidase_M61_N"/>
</dbReference>
<reference evidence="2 3" key="1">
    <citation type="submission" date="2018-05" db="EMBL/GenBank/DDBJ databases">
        <title>Genomic Encyclopedia of Type Strains, Phase IV (KMG-IV): sequencing the most valuable type-strain genomes for metagenomic binning, comparative biology and taxonomic classification.</title>
        <authorList>
            <person name="Goeker M."/>
        </authorList>
    </citation>
    <scope>NUCLEOTIDE SEQUENCE [LARGE SCALE GENOMIC DNA]</scope>
    <source>
        <strain evidence="2 3">DSM 23606</strain>
    </source>
</reference>
<dbReference type="OrthoDB" id="9778516at2"/>
<name>A0A317MTT0_9GAMM</name>
<organism evidence="2 3">
    <name type="scientific">Plasticicumulans acidivorans</name>
    <dbReference type="NCBI Taxonomy" id="886464"/>
    <lineage>
        <taxon>Bacteria</taxon>
        <taxon>Pseudomonadati</taxon>
        <taxon>Pseudomonadota</taxon>
        <taxon>Gammaproteobacteria</taxon>
        <taxon>Candidatus Competibacteraceae</taxon>
        <taxon>Plasticicumulans</taxon>
    </lineage>
</organism>
<dbReference type="GO" id="GO:0008237">
    <property type="term" value="F:metallopeptidase activity"/>
    <property type="evidence" value="ECO:0007669"/>
    <property type="project" value="UniProtKB-KW"/>
</dbReference>
<dbReference type="PROSITE" id="PS50106">
    <property type="entry name" value="PDZ"/>
    <property type="match status" value="1"/>
</dbReference>
<keyword evidence="3" id="KW-1185">Reference proteome</keyword>
<keyword evidence="2" id="KW-0378">Hydrolase</keyword>
<dbReference type="RefSeq" id="WP_110018994.1">
    <property type="nucleotide sequence ID" value="NZ_QGTJ01000007.1"/>
</dbReference>
<dbReference type="Proteomes" id="UP000246569">
    <property type="component" value="Unassembled WGS sequence"/>
</dbReference>
<dbReference type="InterPro" id="IPR036034">
    <property type="entry name" value="PDZ_sf"/>
</dbReference>